<evidence type="ECO:0000256" key="3">
    <source>
        <dbReference type="SAM" id="MobiDB-lite"/>
    </source>
</evidence>
<proteinExistence type="inferred from homology"/>
<evidence type="ECO:0000313" key="5">
    <source>
        <dbReference type="Proteomes" id="UP000272025"/>
    </source>
</evidence>
<dbReference type="Proteomes" id="UP000272025">
    <property type="component" value="Unassembled WGS sequence"/>
</dbReference>
<dbReference type="Pfam" id="PF00106">
    <property type="entry name" value="adh_short"/>
    <property type="match status" value="2"/>
</dbReference>
<evidence type="ECO:0000256" key="2">
    <source>
        <dbReference type="ARBA" id="ARBA00023002"/>
    </source>
</evidence>
<sequence length="309" mass="32889">MDSVKGKYAVVTGGGSGIGLAFVQLLLSKGCSVLIGDLKLRDEAAELLTQYPHPPTKDDRPSVLFQETDVASWPQLHRLWDRGLSTFPRIDILCPAAGIFEPAWSNFWQPPKTATNPDSPSRDRPTPSRGRTPSSTQREQREQREQGEQGEQGEGGGGRGCIVFVSSVAGHTTGLGSPLYFASKNGLTAFVRSLGDLHGALGIRCAAVAPGAVMTPLWLDDPEKVAWLEKGPGVSANSSNFCTAEEIAESMLLLCREGEGGTILEVTRGGSRVVPQYNAEPPSSVGVMVSGYSEAIAELRASLKKGLKV</sequence>
<dbReference type="SUPFAM" id="SSF51735">
    <property type="entry name" value="NAD(P)-binding Rossmann-fold domains"/>
    <property type="match status" value="1"/>
</dbReference>
<name>A0A3N2PJP6_SODAK</name>
<accession>A0A3N2PJP6</accession>
<dbReference type="PANTHER" id="PTHR44229">
    <property type="entry name" value="15-HYDROXYPROSTAGLANDIN DEHYDROGENASE [NAD(+)]"/>
    <property type="match status" value="1"/>
</dbReference>
<dbReference type="Gene3D" id="3.40.50.720">
    <property type="entry name" value="NAD(P)-binding Rossmann-like Domain"/>
    <property type="match status" value="2"/>
</dbReference>
<dbReference type="PANTHER" id="PTHR44229:SF4">
    <property type="entry name" value="15-HYDROXYPROSTAGLANDIN DEHYDROGENASE [NAD(+)]"/>
    <property type="match status" value="1"/>
</dbReference>
<dbReference type="InterPro" id="IPR036291">
    <property type="entry name" value="NAD(P)-bd_dom_sf"/>
</dbReference>
<protein>
    <submittedName>
        <fullName evidence="4">NAD(P)-binding protein</fullName>
    </submittedName>
</protein>
<feature type="compositionally biased region" description="Basic and acidic residues" evidence="3">
    <location>
        <begin position="138"/>
        <end position="147"/>
    </location>
</feature>
<evidence type="ECO:0000313" key="4">
    <source>
        <dbReference type="EMBL" id="ROT34745.1"/>
    </source>
</evidence>
<organism evidence="4 5">
    <name type="scientific">Sodiomyces alkalinus (strain CBS 110278 / VKM F-3762 / F11)</name>
    <name type="common">Alkaliphilic filamentous fungus</name>
    <dbReference type="NCBI Taxonomy" id="1314773"/>
    <lineage>
        <taxon>Eukaryota</taxon>
        <taxon>Fungi</taxon>
        <taxon>Dikarya</taxon>
        <taxon>Ascomycota</taxon>
        <taxon>Pezizomycotina</taxon>
        <taxon>Sordariomycetes</taxon>
        <taxon>Hypocreomycetidae</taxon>
        <taxon>Glomerellales</taxon>
        <taxon>Plectosphaerellaceae</taxon>
        <taxon>Sodiomyces</taxon>
    </lineage>
</organism>
<keyword evidence="5" id="KW-1185">Reference proteome</keyword>
<comment type="similarity">
    <text evidence="1">Belongs to the short-chain dehydrogenases/reductases (SDR) family.</text>
</comment>
<dbReference type="STRING" id="1314773.A0A3N2PJP6"/>
<feature type="compositionally biased region" description="Low complexity" evidence="3">
    <location>
        <begin position="127"/>
        <end position="137"/>
    </location>
</feature>
<dbReference type="GO" id="GO:0005737">
    <property type="term" value="C:cytoplasm"/>
    <property type="evidence" value="ECO:0007669"/>
    <property type="project" value="TreeGrafter"/>
</dbReference>
<keyword evidence="2" id="KW-0560">Oxidoreductase</keyword>
<dbReference type="GO" id="GO:0016616">
    <property type="term" value="F:oxidoreductase activity, acting on the CH-OH group of donors, NAD or NADP as acceptor"/>
    <property type="evidence" value="ECO:0007669"/>
    <property type="project" value="TreeGrafter"/>
</dbReference>
<dbReference type="OrthoDB" id="5296at2759"/>
<gene>
    <name evidence="4" type="ORF">SODALDRAFT_382316</name>
</gene>
<dbReference type="EMBL" id="ML119066">
    <property type="protein sequence ID" value="ROT34745.1"/>
    <property type="molecule type" value="Genomic_DNA"/>
</dbReference>
<dbReference type="InterPro" id="IPR002347">
    <property type="entry name" value="SDR_fam"/>
</dbReference>
<reference evidence="4 5" key="1">
    <citation type="journal article" date="2018" name="Mol. Ecol.">
        <title>The obligate alkalophilic soda-lake fungus Sodiomyces alkalinus has shifted to a protein diet.</title>
        <authorList>
            <person name="Grum-Grzhimaylo A.A."/>
            <person name="Falkoski D.L."/>
            <person name="van den Heuvel J."/>
            <person name="Valero-Jimenez C.A."/>
            <person name="Min B."/>
            <person name="Choi I.G."/>
            <person name="Lipzen A."/>
            <person name="Daum C.G."/>
            <person name="Aanen D.K."/>
            <person name="Tsang A."/>
            <person name="Henrissat B."/>
            <person name="Bilanenko E.N."/>
            <person name="de Vries R.P."/>
            <person name="van Kan J.A.L."/>
            <person name="Grigoriev I.V."/>
            <person name="Debets A.J.M."/>
        </authorList>
    </citation>
    <scope>NUCLEOTIDE SEQUENCE [LARGE SCALE GENOMIC DNA]</scope>
    <source>
        <strain evidence="4 5">F11</strain>
    </source>
</reference>
<evidence type="ECO:0000256" key="1">
    <source>
        <dbReference type="ARBA" id="ARBA00006484"/>
    </source>
</evidence>
<dbReference type="GeneID" id="39583698"/>
<dbReference type="AlphaFoldDB" id="A0A3N2PJP6"/>
<feature type="compositionally biased region" description="Polar residues" evidence="3">
    <location>
        <begin position="107"/>
        <end position="116"/>
    </location>
</feature>
<dbReference type="RefSeq" id="XP_028462551.1">
    <property type="nucleotide sequence ID" value="XM_028615221.1"/>
</dbReference>
<dbReference type="PRINTS" id="PR00081">
    <property type="entry name" value="GDHRDH"/>
</dbReference>
<feature type="region of interest" description="Disordered" evidence="3">
    <location>
        <begin position="107"/>
        <end position="158"/>
    </location>
</feature>